<dbReference type="GO" id="GO:0016301">
    <property type="term" value="F:kinase activity"/>
    <property type="evidence" value="ECO:0007669"/>
    <property type="project" value="UniProtKB-KW"/>
</dbReference>
<dbReference type="AlphaFoldDB" id="A0A1H8T0G3"/>
<organism evidence="1 2">
    <name type="scientific">Amycolatopsis saalfeldensis</name>
    <dbReference type="NCBI Taxonomy" id="394193"/>
    <lineage>
        <taxon>Bacteria</taxon>
        <taxon>Bacillati</taxon>
        <taxon>Actinomycetota</taxon>
        <taxon>Actinomycetes</taxon>
        <taxon>Pseudonocardiales</taxon>
        <taxon>Pseudonocardiaceae</taxon>
        <taxon>Amycolatopsis</taxon>
    </lineage>
</organism>
<dbReference type="Proteomes" id="UP000198582">
    <property type="component" value="Unassembled WGS sequence"/>
</dbReference>
<dbReference type="EMBL" id="FOEF01000002">
    <property type="protein sequence ID" value="SEO84397.1"/>
    <property type="molecule type" value="Genomic_DNA"/>
</dbReference>
<dbReference type="InterPro" id="IPR011009">
    <property type="entry name" value="Kinase-like_dom_sf"/>
</dbReference>
<dbReference type="Gene3D" id="3.90.1200.10">
    <property type="match status" value="1"/>
</dbReference>
<accession>A0A1H8T0G3</accession>
<proteinExistence type="predicted"/>
<dbReference type="GO" id="GO:0019748">
    <property type="term" value="P:secondary metabolic process"/>
    <property type="evidence" value="ECO:0007669"/>
    <property type="project" value="InterPro"/>
</dbReference>
<evidence type="ECO:0000313" key="2">
    <source>
        <dbReference type="Proteomes" id="UP000198582"/>
    </source>
</evidence>
<dbReference type="SUPFAM" id="SSF56112">
    <property type="entry name" value="Protein kinase-like (PK-like)"/>
    <property type="match status" value="1"/>
</dbReference>
<gene>
    <name evidence="1" type="ORF">SAMN04489732_102367</name>
</gene>
<name>A0A1H8T0G3_9PSEU</name>
<dbReference type="STRING" id="394193.SAMN04489732_102367"/>
<dbReference type="GO" id="GO:0016773">
    <property type="term" value="F:phosphotransferase activity, alcohol group as acceptor"/>
    <property type="evidence" value="ECO:0007669"/>
    <property type="project" value="InterPro"/>
</dbReference>
<protein>
    <submittedName>
        <fullName evidence="1">Streptomycin 6-kinase</fullName>
    </submittedName>
</protein>
<dbReference type="InterPro" id="IPR006748">
    <property type="entry name" value="NH2Glyco/OHUrea_AB-resist_kin"/>
</dbReference>
<dbReference type="OrthoDB" id="3638028at2"/>
<dbReference type="Pfam" id="PF04655">
    <property type="entry name" value="APH_6_hur"/>
    <property type="match status" value="1"/>
</dbReference>
<evidence type="ECO:0000313" key="1">
    <source>
        <dbReference type="EMBL" id="SEO84397.1"/>
    </source>
</evidence>
<reference evidence="2" key="1">
    <citation type="submission" date="2016-10" db="EMBL/GenBank/DDBJ databases">
        <authorList>
            <person name="Varghese N."/>
            <person name="Submissions S."/>
        </authorList>
    </citation>
    <scope>NUCLEOTIDE SEQUENCE [LARGE SCALE GENOMIC DNA]</scope>
    <source>
        <strain evidence="2">DSM 44993</strain>
    </source>
</reference>
<keyword evidence="2" id="KW-1185">Reference proteome</keyword>
<keyword evidence="1" id="KW-0418">Kinase</keyword>
<keyword evidence="1" id="KW-0808">Transferase</keyword>
<sequence length="292" mass="30914">MKAILDDAARARLVDRFGPQVGPWCDALPALVARLAERWSLTVVDARPGNTGRTLLCHGPEGESRVLKLCPDPEISTGEATALQTWAGLSRVVQVLAVDFEEGAVLLEGLEPGTQLTGRGADVPWTEVGDLLAQLHSVRLPSARFPSLATRVRLMFELAERRLRGSAAEPRLPLELLHHARARAEDLATGGPVALLHGDLHPGNVLDAGPARGIVAIDPRPCLGDPAFDGVDWALLPMAAGATLDEGVAKLPGLDADRVRAWCAALAPLVAMAPLRAGAPTPFTEALLEMAR</sequence>